<evidence type="ECO:0000313" key="9">
    <source>
        <dbReference type="Proteomes" id="UP001225596"/>
    </source>
</evidence>
<dbReference type="NCBIfam" id="TIGR00067">
    <property type="entry name" value="glut_race"/>
    <property type="match status" value="1"/>
</dbReference>
<evidence type="ECO:0000313" key="8">
    <source>
        <dbReference type="EMBL" id="MDQ9170415.1"/>
    </source>
</evidence>
<gene>
    <name evidence="7 8" type="primary">murI</name>
    <name evidence="8" type="ORF">Q8A64_08320</name>
</gene>
<dbReference type="GO" id="GO:0008881">
    <property type="term" value="F:glutamate racemase activity"/>
    <property type="evidence" value="ECO:0007669"/>
    <property type="project" value="UniProtKB-EC"/>
</dbReference>
<sequence>MLNATSSRAVEGGALPDKPVGKDGPIGVFDSGVGGLSILRHIHAALPHENLLYVADSGFAPYGGKPESVIVARTLAIAEFLLAQGAKALVVACNTATAAAIKGLRDRYPSLLVVGVEPGLKPAAALTRTAAVGVLATERTLSSAKFLLLHEQISSSTGIRFLLQPCIGLADQIEKGELKSPATARLVESYVAPLVRQGADTLVLGCTHYPFVQPLIARSAAAHSANPVALVDTGEAIARQLTRMLQQQGIMRDSASQGSLAAFTTGSRTSLESAFAKLLKLHPPVTQITATLPVPQNV</sequence>
<proteinExistence type="inferred from homology"/>
<keyword evidence="6 7" id="KW-0961">Cell wall biogenesis/degradation</keyword>
<dbReference type="PANTHER" id="PTHR21198">
    <property type="entry name" value="GLUTAMATE RACEMASE"/>
    <property type="match status" value="1"/>
</dbReference>
<comment type="similarity">
    <text evidence="7">Belongs to the aspartate/glutamate racemases family.</text>
</comment>
<dbReference type="PROSITE" id="PS00923">
    <property type="entry name" value="ASP_GLU_RACEMASE_1"/>
    <property type="match status" value="1"/>
</dbReference>
<evidence type="ECO:0000256" key="4">
    <source>
        <dbReference type="ARBA" id="ARBA00022984"/>
    </source>
</evidence>
<dbReference type="PANTHER" id="PTHR21198:SF2">
    <property type="entry name" value="GLUTAMATE RACEMASE"/>
    <property type="match status" value="1"/>
</dbReference>
<dbReference type="InterPro" id="IPR015942">
    <property type="entry name" value="Asp/Glu/hydantoin_racemase"/>
</dbReference>
<reference evidence="8 9" key="1">
    <citation type="submission" date="2023-08" db="EMBL/GenBank/DDBJ databases">
        <title>Oxalobacteraceae gen .nov., isolated from river sludge outside the plant.</title>
        <authorList>
            <person name="Zhao S.Y."/>
        </authorList>
    </citation>
    <scope>NUCLEOTIDE SEQUENCE [LARGE SCALE GENOMIC DNA]</scope>
    <source>
        <strain evidence="8 9">R-40</strain>
    </source>
</reference>
<feature type="binding site" evidence="7">
    <location>
        <begin position="62"/>
        <end position="63"/>
    </location>
    <ligand>
        <name>substrate</name>
    </ligand>
</feature>
<dbReference type="Pfam" id="PF01177">
    <property type="entry name" value="Asp_Glu_race"/>
    <property type="match status" value="1"/>
</dbReference>
<evidence type="ECO:0000256" key="6">
    <source>
        <dbReference type="ARBA" id="ARBA00023316"/>
    </source>
</evidence>
<organism evidence="8 9">
    <name type="scientific">Keguizhuia sedimenti</name>
    <dbReference type="NCBI Taxonomy" id="3064264"/>
    <lineage>
        <taxon>Bacteria</taxon>
        <taxon>Pseudomonadati</taxon>
        <taxon>Pseudomonadota</taxon>
        <taxon>Betaproteobacteria</taxon>
        <taxon>Burkholderiales</taxon>
        <taxon>Oxalobacteraceae</taxon>
        <taxon>Keguizhuia</taxon>
    </lineage>
</organism>
<dbReference type="InterPro" id="IPR018187">
    <property type="entry name" value="Asp/Glu_racemase_AS_1"/>
</dbReference>
<dbReference type="InterPro" id="IPR033134">
    <property type="entry name" value="Asp/Glu_racemase_AS_2"/>
</dbReference>
<feature type="binding site" evidence="7">
    <location>
        <begin position="207"/>
        <end position="208"/>
    </location>
    <ligand>
        <name>substrate</name>
    </ligand>
</feature>
<evidence type="ECO:0000256" key="2">
    <source>
        <dbReference type="ARBA" id="ARBA00013090"/>
    </source>
</evidence>
<comment type="pathway">
    <text evidence="7">Cell wall biogenesis; peptidoglycan biosynthesis.</text>
</comment>
<dbReference type="PROSITE" id="PS00924">
    <property type="entry name" value="ASP_GLU_RACEMASE_2"/>
    <property type="match status" value="1"/>
</dbReference>
<keyword evidence="9" id="KW-1185">Reference proteome</keyword>
<evidence type="ECO:0000256" key="7">
    <source>
        <dbReference type="HAMAP-Rule" id="MF_00258"/>
    </source>
</evidence>
<dbReference type="HAMAP" id="MF_00258">
    <property type="entry name" value="Glu_racemase"/>
    <property type="match status" value="1"/>
</dbReference>
<dbReference type="EC" id="5.1.1.3" evidence="2 7"/>
<comment type="function">
    <text evidence="7">Provides the (R)-glutamate required for cell wall biosynthesis.</text>
</comment>
<accession>A0ABU1BN30</accession>
<feature type="active site" description="Proton donor/acceptor" evidence="7">
    <location>
        <position position="206"/>
    </location>
</feature>
<name>A0ABU1BN30_9BURK</name>
<keyword evidence="4 7" id="KW-0573">Peptidoglycan synthesis</keyword>
<protein>
    <recommendedName>
        <fullName evidence="2 7">Glutamate racemase</fullName>
        <ecNumber evidence="2 7">5.1.1.3</ecNumber>
    </recommendedName>
</protein>
<evidence type="ECO:0000256" key="1">
    <source>
        <dbReference type="ARBA" id="ARBA00001602"/>
    </source>
</evidence>
<dbReference type="RefSeq" id="WP_338436336.1">
    <property type="nucleotide sequence ID" value="NZ_JAUYVH010000003.1"/>
</dbReference>
<dbReference type="SUPFAM" id="SSF53681">
    <property type="entry name" value="Aspartate/glutamate racemase"/>
    <property type="match status" value="2"/>
</dbReference>
<evidence type="ECO:0000256" key="3">
    <source>
        <dbReference type="ARBA" id="ARBA00022960"/>
    </source>
</evidence>
<dbReference type="InterPro" id="IPR001920">
    <property type="entry name" value="Asp/Glu_race"/>
</dbReference>
<feature type="binding site" evidence="7">
    <location>
        <begin position="94"/>
        <end position="95"/>
    </location>
    <ligand>
        <name>substrate</name>
    </ligand>
</feature>
<dbReference type="Proteomes" id="UP001225596">
    <property type="component" value="Unassembled WGS sequence"/>
</dbReference>
<evidence type="ECO:0000256" key="5">
    <source>
        <dbReference type="ARBA" id="ARBA00023235"/>
    </source>
</evidence>
<feature type="active site" description="Proton donor/acceptor" evidence="7">
    <location>
        <position position="93"/>
    </location>
</feature>
<feature type="binding site" evidence="7">
    <location>
        <begin position="30"/>
        <end position="31"/>
    </location>
    <ligand>
        <name>substrate</name>
    </ligand>
</feature>
<dbReference type="Gene3D" id="3.40.50.1860">
    <property type="match status" value="2"/>
</dbReference>
<keyword evidence="5 7" id="KW-0413">Isomerase</keyword>
<dbReference type="InterPro" id="IPR004391">
    <property type="entry name" value="Glu_race"/>
</dbReference>
<comment type="catalytic activity">
    <reaction evidence="1 7">
        <text>L-glutamate = D-glutamate</text>
        <dbReference type="Rhea" id="RHEA:12813"/>
        <dbReference type="ChEBI" id="CHEBI:29985"/>
        <dbReference type="ChEBI" id="CHEBI:29986"/>
        <dbReference type="EC" id="5.1.1.3"/>
    </reaction>
</comment>
<comment type="caution">
    <text evidence="8">The sequence shown here is derived from an EMBL/GenBank/DDBJ whole genome shotgun (WGS) entry which is preliminary data.</text>
</comment>
<keyword evidence="3 7" id="KW-0133">Cell shape</keyword>
<dbReference type="EMBL" id="JAUYVH010000003">
    <property type="protein sequence ID" value="MDQ9170415.1"/>
    <property type="molecule type" value="Genomic_DNA"/>
</dbReference>